<keyword evidence="1" id="KW-0966">Cell projection</keyword>
<dbReference type="Pfam" id="PF01312">
    <property type="entry name" value="Bac_export_2"/>
    <property type="match status" value="1"/>
</dbReference>
<dbReference type="InterPro" id="IPR029025">
    <property type="entry name" value="T3SS_substrate_exporter_C"/>
</dbReference>
<sequence>MSPYEKFTPKKAIALKYNGQQEASPKVVATGKGIVASNIVQKAETNGVPIKKDATLAELLSQLHINENIPEDLYQVVAEVFAFIYHADKAFNKKS</sequence>
<dbReference type="GO" id="GO:0009306">
    <property type="term" value="P:protein secretion"/>
    <property type="evidence" value="ECO:0007669"/>
    <property type="project" value="InterPro"/>
</dbReference>
<keyword evidence="1" id="KW-0969">Cilium</keyword>
<keyword evidence="2" id="KW-1185">Reference proteome</keyword>
<name>A0A841Q3I9_9BACI</name>
<dbReference type="InterPro" id="IPR006135">
    <property type="entry name" value="T3SS_substrate_exporter"/>
</dbReference>
<evidence type="ECO:0000313" key="1">
    <source>
        <dbReference type="EMBL" id="MBB6452940.1"/>
    </source>
</evidence>
<dbReference type="GO" id="GO:0005886">
    <property type="term" value="C:plasma membrane"/>
    <property type="evidence" value="ECO:0007669"/>
    <property type="project" value="TreeGrafter"/>
</dbReference>
<dbReference type="PANTHER" id="PTHR30531:SF12">
    <property type="entry name" value="FLAGELLAR BIOSYNTHETIC PROTEIN FLHB"/>
    <property type="match status" value="1"/>
</dbReference>
<dbReference type="EMBL" id="JACHGH010000003">
    <property type="protein sequence ID" value="MBB6452940.1"/>
    <property type="molecule type" value="Genomic_DNA"/>
</dbReference>
<dbReference type="SUPFAM" id="SSF160544">
    <property type="entry name" value="EscU C-terminal domain-like"/>
    <property type="match status" value="1"/>
</dbReference>
<dbReference type="RefSeq" id="WP_174495477.1">
    <property type="nucleotide sequence ID" value="NZ_CADDWK010000003.1"/>
</dbReference>
<protein>
    <submittedName>
        <fullName evidence="1">Flagellar biosynthesis protein</fullName>
    </submittedName>
</protein>
<dbReference type="AlphaFoldDB" id="A0A841Q3I9"/>
<reference evidence="1 2" key="1">
    <citation type="submission" date="2020-08" db="EMBL/GenBank/DDBJ databases">
        <title>Genomic Encyclopedia of Type Strains, Phase IV (KMG-IV): sequencing the most valuable type-strain genomes for metagenomic binning, comparative biology and taxonomic classification.</title>
        <authorList>
            <person name="Goeker M."/>
        </authorList>
    </citation>
    <scope>NUCLEOTIDE SEQUENCE [LARGE SCALE GENOMIC DNA]</scope>
    <source>
        <strain evidence="1 2">DSM 19612</strain>
    </source>
</reference>
<accession>A0A841Q3I9</accession>
<proteinExistence type="predicted"/>
<dbReference type="PANTHER" id="PTHR30531">
    <property type="entry name" value="FLAGELLAR BIOSYNTHETIC PROTEIN FLHB"/>
    <property type="match status" value="1"/>
</dbReference>
<gene>
    <name evidence="1" type="ORF">HNQ94_001386</name>
</gene>
<evidence type="ECO:0000313" key="2">
    <source>
        <dbReference type="Proteomes" id="UP000581688"/>
    </source>
</evidence>
<comment type="caution">
    <text evidence="1">The sequence shown here is derived from an EMBL/GenBank/DDBJ whole genome shotgun (WGS) entry which is preliminary data.</text>
</comment>
<dbReference type="Gene3D" id="3.40.1690.10">
    <property type="entry name" value="secretion proteins EscU"/>
    <property type="match status" value="1"/>
</dbReference>
<keyword evidence="1" id="KW-0282">Flagellum</keyword>
<organism evidence="1 2">
    <name type="scientific">Salirhabdus euzebyi</name>
    <dbReference type="NCBI Taxonomy" id="394506"/>
    <lineage>
        <taxon>Bacteria</taxon>
        <taxon>Bacillati</taxon>
        <taxon>Bacillota</taxon>
        <taxon>Bacilli</taxon>
        <taxon>Bacillales</taxon>
        <taxon>Bacillaceae</taxon>
        <taxon>Salirhabdus</taxon>
    </lineage>
</organism>
<dbReference type="Proteomes" id="UP000581688">
    <property type="component" value="Unassembled WGS sequence"/>
</dbReference>